<proteinExistence type="predicted"/>
<organism evidence="1">
    <name type="scientific">marine sediment metagenome</name>
    <dbReference type="NCBI Taxonomy" id="412755"/>
    <lineage>
        <taxon>unclassified sequences</taxon>
        <taxon>metagenomes</taxon>
        <taxon>ecological metagenomes</taxon>
    </lineage>
</organism>
<accession>A0A0F9GQQ6</accession>
<reference evidence="1" key="1">
    <citation type="journal article" date="2015" name="Nature">
        <title>Complex archaea that bridge the gap between prokaryotes and eukaryotes.</title>
        <authorList>
            <person name="Spang A."/>
            <person name="Saw J.H."/>
            <person name="Jorgensen S.L."/>
            <person name="Zaremba-Niedzwiedzka K."/>
            <person name="Martijn J."/>
            <person name="Lind A.E."/>
            <person name="van Eijk R."/>
            <person name="Schleper C."/>
            <person name="Guy L."/>
            <person name="Ettema T.J."/>
        </authorList>
    </citation>
    <scope>NUCLEOTIDE SEQUENCE</scope>
</reference>
<name>A0A0F9GQQ6_9ZZZZ</name>
<dbReference type="AlphaFoldDB" id="A0A0F9GQQ6"/>
<gene>
    <name evidence="1" type="ORF">LCGC14_2091590</name>
</gene>
<comment type="caution">
    <text evidence="1">The sequence shown here is derived from an EMBL/GenBank/DDBJ whole genome shotgun (WGS) entry which is preliminary data.</text>
</comment>
<evidence type="ECO:0000313" key="1">
    <source>
        <dbReference type="EMBL" id="KKL71770.1"/>
    </source>
</evidence>
<dbReference type="EMBL" id="LAZR01025487">
    <property type="protein sequence ID" value="KKL71770.1"/>
    <property type="molecule type" value="Genomic_DNA"/>
</dbReference>
<sequence length="88" mass="9857">MIKTLIDLKKALREFPNNIEEKEKYGLVRIGLTVNSFLTKLVLEHLAECLQSGGDSSASCTLHNVELKSLVMSDDEEVLILEFSDDAF</sequence>
<protein>
    <submittedName>
        <fullName evidence="1">Uncharacterized protein</fullName>
    </submittedName>
</protein>